<comment type="similarity">
    <text evidence="2">Belongs to the ABC transporter superfamily. ABCG family. Eye pigment precursor importer (TC 3.A.1.204) subfamily.</text>
</comment>
<keyword evidence="6" id="KW-0067">ATP-binding</keyword>
<keyword evidence="4 9" id="KW-0812">Transmembrane</keyword>
<feature type="domain" description="ABC transporter" evidence="10">
    <location>
        <begin position="107"/>
        <end position="353"/>
    </location>
</feature>
<dbReference type="InterPro" id="IPR043926">
    <property type="entry name" value="ABCG_dom"/>
</dbReference>
<dbReference type="Gene3D" id="3.40.50.300">
    <property type="entry name" value="P-loop containing nucleotide triphosphate hydrolases"/>
    <property type="match status" value="1"/>
</dbReference>
<dbReference type="InterPro" id="IPR027417">
    <property type="entry name" value="P-loop_NTPase"/>
</dbReference>
<dbReference type="Proteomes" id="UP000001631">
    <property type="component" value="Unassembled WGS sequence"/>
</dbReference>
<dbReference type="VEuPathDB" id="FungiDB:I7I50_02164"/>
<dbReference type="GO" id="GO:0016020">
    <property type="term" value="C:membrane"/>
    <property type="evidence" value="ECO:0007669"/>
    <property type="project" value="UniProtKB-SubCell"/>
</dbReference>
<evidence type="ECO:0000256" key="3">
    <source>
        <dbReference type="ARBA" id="ARBA00022448"/>
    </source>
</evidence>
<evidence type="ECO:0000256" key="6">
    <source>
        <dbReference type="ARBA" id="ARBA00022840"/>
    </source>
</evidence>
<comment type="subcellular location">
    <subcellularLocation>
        <location evidence="1">Membrane</location>
        <topology evidence="1">Multi-pass membrane protein</topology>
    </subcellularLocation>
</comment>
<dbReference type="EMBL" id="GG663363">
    <property type="protein sequence ID" value="EEH10912.1"/>
    <property type="molecule type" value="Genomic_DNA"/>
</dbReference>
<feature type="transmembrane region" description="Helical" evidence="9">
    <location>
        <begin position="479"/>
        <end position="510"/>
    </location>
</feature>
<dbReference type="Pfam" id="PF01061">
    <property type="entry name" value="ABC2_membrane"/>
    <property type="match status" value="1"/>
</dbReference>
<dbReference type="Pfam" id="PF00005">
    <property type="entry name" value="ABC_tran"/>
    <property type="match status" value="1"/>
</dbReference>
<dbReference type="PROSITE" id="PS50893">
    <property type="entry name" value="ABC_TRANSPORTER_2"/>
    <property type="match status" value="1"/>
</dbReference>
<dbReference type="CDD" id="cd03213">
    <property type="entry name" value="ABCG_EPDR"/>
    <property type="match status" value="1"/>
</dbReference>
<keyword evidence="12" id="KW-1185">Reference proteome</keyword>
<evidence type="ECO:0000256" key="8">
    <source>
        <dbReference type="ARBA" id="ARBA00023136"/>
    </source>
</evidence>
<dbReference type="InterPro" id="IPR003593">
    <property type="entry name" value="AAA+_ATPase"/>
</dbReference>
<evidence type="ECO:0000313" key="12">
    <source>
        <dbReference type="Proteomes" id="UP000001631"/>
    </source>
</evidence>
<dbReference type="InterPro" id="IPR017871">
    <property type="entry name" value="ABC_transporter-like_CS"/>
</dbReference>
<feature type="transmembrane region" description="Helical" evidence="9">
    <location>
        <begin position="516"/>
        <end position="535"/>
    </location>
</feature>
<feature type="transmembrane region" description="Helical" evidence="9">
    <location>
        <begin position="448"/>
        <end position="467"/>
    </location>
</feature>
<organism evidence="11 12">
    <name type="scientific">Ajellomyces capsulatus (strain G186AR / H82 / ATCC MYA-2454 / RMSCC 2432)</name>
    <name type="common">Darling's disease fungus</name>
    <name type="synonym">Histoplasma capsulatum</name>
    <dbReference type="NCBI Taxonomy" id="447093"/>
    <lineage>
        <taxon>Eukaryota</taxon>
        <taxon>Fungi</taxon>
        <taxon>Dikarya</taxon>
        <taxon>Ascomycota</taxon>
        <taxon>Pezizomycotina</taxon>
        <taxon>Eurotiomycetes</taxon>
        <taxon>Eurotiomycetidae</taxon>
        <taxon>Onygenales</taxon>
        <taxon>Ajellomycetaceae</taxon>
        <taxon>Histoplasma</taxon>
    </lineage>
</organism>
<keyword evidence="7 9" id="KW-1133">Transmembrane helix</keyword>
<dbReference type="GO" id="GO:0016887">
    <property type="term" value="F:ATP hydrolysis activity"/>
    <property type="evidence" value="ECO:0007669"/>
    <property type="project" value="InterPro"/>
</dbReference>
<dbReference type="PANTHER" id="PTHR48042:SF11">
    <property type="entry name" value="ABC TRANSPORTER G FAMILY MEMBER 11"/>
    <property type="match status" value="1"/>
</dbReference>
<evidence type="ECO:0000256" key="2">
    <source>
        <dbReference type="ARBA" id="ARBA00005814"/>
    </source>
</evidence>
<dbReference type="HOGENOM" id="CLU_000604_57_7_1"/>
<name>C0NB71_AJECG</name>
<keyword evidence="5" id="KW-0547">Nucleotide-binding</keyword>
<dbReference type="SMART" id="SM00382">
    <property type="entry name" value="AAA"/>
    <property type="match status" value="1"/>
</dbReference>
<evidence type="ECO:0000313" key="11">
    <source>
        <dbReference type="EMBL" id="EEH10912.1"/>
    </source>
</evidence>
<dbReference type="PROSITE" id="PS00211">
    <property type="entry name" value="ABC_TRANSPORTER_1"/>
    <property type="match status" value="1"/>
</dbReference>
<dbReference type="InterPro" id="IPR052215">
    <property type="entry name" value="Plant_ABCG"/>
</dbReference>
<dbReference type="GeneID" id="69033384"/>
<sequence>MAGCYPPPAVPIISTSSKPSQDTGSGYCTFFSSAVQRSSDLDRAPPCRNACAKERGPAGIRITRVCSVRCMKAKSTSIGFTMSADLEAASSEQHAFLMNETVHSFSWKGVSVTVKDRETKKPKAILENSNGHANPGEVVVLMGPSGSGKTTLLNVLAHRDSAPGAEIEGEILVNGRKIDLETFRNISSYVEQEDILVGALTVEETLYFCAQLSLPSSVPKKERLERISTLLNAFGIQNQAKTLIGTPIRKGISGGQKRRVSVASQLITCPKIIFLDEPTSGLDSTASFEVMSFVQKLAKKNKIIVIASIHQPSTATFKTFDKLMILSAGRTCYFGSSSEMKPYLDKTGYPMPLQMNPAEFVLDLVNTDFASDREIAEAQLSQIFANWEKSDEASELDKEIQKAVNTAEKYEIPSTSLRGASAVGTIFTLLHRSFIKSYRDVIAYGVRIIMYLVFITILFAVVSFWLVNYHNTATGFFTFVMWLFLDLLAAESLVVLISALFPNFVIALALTAFTNGLWMCVGGFMVSPTVLNVFWRYVFHYIDYQAYVFQGMMVNEFAERTFNCGPGCQCMYGSELESQCKIAGTGVLSSYGYATGRTGKWLKNLKHTRTTQIKKLIRGTSLSATSNWSKTEQSTQQG</sequence>
<keyword evidence="3" id="KW-0813">Transport</keyword>
<accession>C0NB71</accession>
<reference evidence="11" key="1">
    <citation type="submission" date="2009-02" db="EMBL/GenBank/DDBJ databases">
        <title>The Genome Sequence of Ajellomyces capsulatus strain G186AR.</title>
        <authorList>
            <consortium name="The Broad Institute Genome Sequencing Platform"/>
            <person name="Champion M."/>
            <person name="Cuomo C."/>
            <person name="Ma L.-J."/>
            <person name="Henn M.R."/>
            <person name="Sil A."/>
            <person name="Goldman B."/>
            <person name="Young S.K."/>
            <person name="Kodira C.D."/>
            <person name="Zeng Q."/>
            <person name="Koehrsen M."/>
            <person name="Alvarado L."/>
            <person name="Berlin A."/>
            <person name="Borenstein D."/>
            <person name="Chen Z."/>
            <person name="Engels R."/>
            <person name="Freedman E."/>
            <person name="Gellesch M."/>
            <person name="Goldberg J."/>
            <person name="Griggs A."/>
            <person name="Gujja S."/>
            <person name="Heiman D."/>
            <person name="Hepburn T."/>
            <person name="Howarth C."/>
            <person name="Jen D."/>
            <person name="Larson L."/>
            <person name="Lewis B."/>
            <person name="Mehta T."/>
            <person name="Park D."/>
            <person name="Pearson M."/>
            <person name="Roberts A."/>
            <person name="Saif S."/>
            <person name="Shea T."/>
            <person name="Shenoy N."/>
            <person name="Sisk P."/>
            <person name="Stolte C."/>
            <person name="Sykes S."/>
            <person name="Walk T."/>
            <person name="White J."/>
            <person name="Yandava C."/>
            <person name="Klein B."/>
            <person name="McEwen J.G."/>
            <person name="Puccia R."/>
            <person name="Goldman G.H."/>
            <person name="Felipe M.S."/>
            <person name="Nino-Vega G."/>
            <person name="San-Blas G."/>
            <person name="Taylor J."/>
            <person name="Mendoza L."/>
            <person name="Galagan J."/>
            <person name="Nusbaum C."/>
            <person name="Birren B."/>
        </authorList>
    </citation>
    <scope>NUCLEOTIDE SEQUENCE</scope>
    <source>
        <strain evidence="11">G186AR</strain>
    </source>
</reference>
<evidence type="ECO:0000259" key="10">
    <source>
        <dbReference type="PROSITE" id="PS50893"/>
    </source>
</evidence>
<gene>
    <name evidence="11" type="ORF">HCBG_00367</name>
</gene>
<dbReference type="FunFam" id="3.40.50.300:FF:001305">
    <property type="entry name" value="ABCG transporter ABC superfamily"/>
    <property type="match status" value="1"/>
</dbReference>
<evidence type="ECO:0000256" key="9">
    <source>
        <dbReference type="SAM" id="Phobius"/>
    </source>
</evidence>
<dbReference type="GO" id="GO:0005524">
    <property type="term" value="F:ATP binding"/>
    <property type="evidence" value="ECO:0007669"/>
    <property type="project" value="UniProtKB-KW"/>
</dbReference>
<dbReference type="VEuPathDB" id="FungiDB:I7I50_04899"/>
<evidence type="ECO:0000256" key="4">
    <source>
        <dbReference type="ARBA" id="ARBA00022692"/>
    </source>
</evidence>
<protein>
    <submittedName>
        <fullName evidence="11">ABC transporter</fullName>
    </submittedName>
</protein>
<keyword evidence="8 9" id="KW-0472">Membrane</keyword>
<evidence type="ECO:0000256" key="7">
    <source>
        <dbReference type="ARBA" id="ARBA00022989"/>
    </source>
</evidence>
<dbReference type="GO" id="GO:0140359">
    <property type="term" value="F:ABC-type transporter activity"/>
    <property type="evidence" value="ECO:0007669"/>
    <property type="project" value="InterPro"/>
</dbReference>
<dbReference type="InterPro" id="IPR003439">
    <property type="entry name" value="ABC_transporter-like_ATP-bd"/>
</dbReference>
<dbReference type="Pfam" id="PF19055">
    <property type="entry name" value="ABC2_membrane_7"/>
    <property type="match status" value="1"/>
</dbReference>
<dbReference type="InParanoid" id="C0NB71"/>
<dbReference type="InterPro" id="IPR013525">
    <property type="entry name" value="ABC2_TM"/>
</dbReference>
<dbReference type="PANTHER" id="PTHR48042">
    <property type="entry name" value="ABC TRANSPORTER G FAMILY MEMBER 11"/>
    <property type="match status" value="1"/>
</dbReference>
<dbReference type="AlphaFoldDB" id="C0NB71"/>
<evidence type="ECO:0000256" key="1">
    <source>
        <dbReference type="ARBA" id="ARBA00004141"/>
    </source>
</evidence>
<proteinExistence type="inferred from homology"/>
<evidence type="ECO:0000256" key="5">
    <source>
        <dbReference type="ARBA" id="ARBA00022741"/>
    </source>
</evidence>
<dbReference type="STRING" id="447093.C0NB71"/>
<dbReference type="SUPFAM" id="SSF52540">
    <property type="entry name" value="P-loop containing nucleoside triphosphate hydrolases"/>
    <property type="match status" value="1"/>
</dbReference>
<dbReference type="RefSeq" id="XP_045291392.1">
    <property type="nucleotide sequence ID" value="XM_045427417.1"/>
</dbReference>